<evidence type="ECO:0000256" key="1">
    <source>
        <dbReference type="SAM" id="MobiDB-lite"/>
    </source>
</evidence>
<organism evidence="3 4">
    <name type="scientific">Streptomyces halstedii</name>
    <dbReference type="NCBI Taxonomy" id="1944"/>
    <lineage>
        <taxon>Bacteria</taxon>
        <taxon>Bacillati</taxon>
        <taxon>Actinomycetota</taxon>
        <taxon>Actinomycetes</taxon>
        <taxon>Kitasatosporales</taxon>
        <taxon>Streptomycetaceae</taxon>
        <taxon>Streptomyces</taxon>
    </lineage>
</organism>
<feature type="compositionally biased region" description="Acidic residues" evidence="1">
    <location>
        <begin position="75"/>
        <end position="92"/>
    </location>
</feature>
<reference evidence="3 4" key="1">
    <citation type="submission" date="2020-01" db="EMBL/GenBank/DDBJ databases">
        <title>Insect and environment-associated Actinomycetes.</title>
        <authorList>
            <person name="Currrie C."/>
            <person name="Chevrette M."/>
            <person name="Carlson C."/>
            <person name="Stubbendieck R."/>
            <person name="Wendt-Pienkowski E."/>
        </authorList>
    </citation>
    <scope>NUCLEOTIDE SEQUENCE [LARGE SCALE GENOMIC DNA]</scope>
    <source>
        <strain evidence="3 4">SID11342</strain>
    </source>
</reference>
<protein>
    <recommendedName>
        <fullName evidence="5">LPXTG cell wall anchor domain-containing protein</fullName>
    </recommendedName>
</protein>
<dbReference type="Proteomes" id="UP000471293">
    <property type="component" value="Unassembled WGS sequence"/>
</dbReference>
<name>A0A6N9TXM0_STRHA</name>
<keyword evidence="2" id="KW-0732">Signal</keyword>
<evidence type="ECO:0000313" key="3">
    <source>
        <dbReference type="EMBL" id="NEA16254.1"/>
    </source>
</evidence>
<accession>A0A6N9TXM0</accession>
<dbReference type="EMBL" id="JAAGLQ010000235">
    <property type="protein sequence ID" value="NEA16254.1"/>
    <property type="molecule type" value="Genomic_DNA"/>
</dbReference>
<dbReference type="AlphaFoldDB" id="A0A6N9TXM0"/>
<feature type="compositionally biased region" description="Low complexity" evidence="1">
    <location>
        <begin position="93"/>
        <end position="102"/>
    </location>
</feature>
<feature type="signal peptide" evidence="2">
    <location>
        <begin position="1"/>
        <end position="32"/>
    </location>
</feature>
<proteinExistence type="predicted"/>
<feature type="chain" id="PRO_5026960069" description="LPXTG cell wall anchor domain-containing protein" evidence="2">
    <location>
        <begin position="33"/>
        <end position="216"/>
    </location>
</feature>
<sequence length="216" mass="21428">MTKKTRVRVARIAAGAVIAAGASLTVTGVAQAAGLVEIGVDAGYDGTPGESTEEPPNPGEPTEGPTEEPPNPGEPTEEPTEEPTQEPTEEPTGEPTQEPTGEPTEEPTQEPTGEPTEEPTGEPTKTPGGSTGGNGAVGNGGGGDCTVDANGVACADNTDTDSVGNQPVEQGKGKDELAETGAAETTFLLVGAATMIAGGIGFRILPRLAGGNRTAA</sequence>
<comment type="caution">
    <text evidence="3">The sequence shown here is derived from an EMBL/GenBank/DDBJ whole genome shotgun (WGS) entry which is preliminary data.</text>
</comment>
<gene>
    <name evidence="3" type="ORF">G3I29_12085</name>
</gene>
<evidence type="ECO:0000256" key="2">
    <source>
        <dbReference type="SAM" id="SignalP"/>
    </source>
</evidence>
<evidence type="ECO:0000313" key="4">
    <source>
        <dbReference type="Proteomes" id="UP000471293"/>
    </source>
</evidence>
<feature type="compositionally biased region" description="Gly residues" evidence="1">
    <location>
        <begin position="129"/>
        <end position="144"/>
    </location>
</feature>
<dbReference type="RefSeq" id="WP_164344493.1">
    <property type="nucleotide sequence ID" value="NZ_JAAGLQ010000235.1"/>
</dbReference>
<evidence type="ECO:0008006" key="5">
    <source>
        <dbReference type="Google" id="ProtNLM"/>
    </source>
</evidence>
<feature type="region of interest" description="Disordered" evidence="1">
    <location>
        <begin position="41"/>
        <end position="178"/>
    </location>
</feature>